<keyword evidence="3 5" id="KW-0949">S-adenosyl-L-methionine</keyword>
<dbReference type="InterPro" id="IPR030384">
    <property type="entry name" value="MeTrfase_SMT"/>
</dbReference>
<protein>
    <recommendedName>
        <fullName evidence="6">Methyltransferase</fullName>
        <ecNumber evidence="6">2.1.1.-</ecNumber>
    </recommendedName>
</protein>
<dbReference type="PANTHER" id="PTHR44068:SF1">
    <property type="entry name" value="HYPOTHETICAL LOC100005854"/>
    <property type="match status" value="1"/>
</dbReference>
<dbReference type="Pfam" id="PF08498">
    <property type="entry name" value="Sterol_MT_C"/>
    <property type="match status" value="1"/>
</dbReference>
<evidence type="ECO:0000256" key="4">
    <source>
        <dbReference type="ARBA" id="ARBA00038188"/>
    </source>
</evidence>
<dbReference type="SUPFAM" id="SSF53335">
    <property type="entry name" value="S-adenosyl-L-methionine-dependent methyltransferases"/>
    <property type="match status" value="1"/>
</dbReference>
<evidence type="ECO:0000313" key="9">
    <source>
        <dbReference type="Proteomes" id="UP000241890"/>
    </source>
</evidence>
<evidence type="ECO:0000259" key="7">
    <source>
        <dbReference type="PROSITE" id="PS51685"/>
    </source>
</evidence>
<keyword evidence="1 5" id="KW-0489">Methyltransferase</keyword>
<name>A0A2R5G8G7_9STRA</name>
<dbReference type="PANTHER" id="PTHR44068">
    <property type="entry name" value="ZGC:194242"/>
    <property type="match status" value="1"/>
</dbReference>
<proteinExistence type="inferred from homology"/>
<dbReference type="InterPro" id="IPR013216">
    <property type="entry name" value="Methyltransf_11"/>
</dbReference>
<comment type="similarity">
    <text evidence="4 5 6">Belongs to the class I-like SAM-binding methyltransferase superfamily. Erg6/SMT family.</text>
</comment>
<dbReference type="InterPro" id="IPR050447">
    <property type="entry name" value="Erg6_SMT_methyltransf"/>
</dbReference>
<dbReference type="GO" id="GO:0005783">
    <property type="term" value="C:endoplasmic reticulum"/>
    <property type="evidence" value="ECO:0007669"/>
    <property type="project" value="TreeGrafter"/>
</dbReference>
<dbReference type="GO" id="GO:0003838">
    <property type="term" value="F:sterol 24-C-methyltransferase activity"/>
    <property type="evidence" value="ECO:0007669"/>
    <property type="project" value="TreeGrafter"/>
</dbReference>
<reference evidence="8 9" key="1">
    <citation type="submission" date="2017-12" db="EMBL/GenBank/DDBJ databases">
        <title>Sequencing, de novo assembly and annotation of complete genome of a new Thraustochytrid species, strain FCC1311.</title>
        <authorList>
            <person name="Sedici K."/>
            <person name="Godart F."/>
            <person name="Aiese Cigliano R."/>
            <person name="Sanseverino W."/>
            <person name="Barakat M."/>
            <person name="Ortet P."/>
            <person name="Marechal E."/>
            <person name="Cagnac O."/>
            <person name="Amato A."/>
        </authorList>
    </citation>
    <scope>NUCLEOTIDE SEQUENCE [LARGE SCALE GENOMIC DNA]</scope>
</reference>
<dbReference type="GO" id="GO:0016126">
    <property type="term" value="P:sterol biosynthetic process"/>
    <property type="evidence" value="ECO:0007669"/>
    <property type="project" value="TreeGrafter"/>
</dbReference>
<dbReference type="GO" id="GO:0032259">
    <property type="term" value="P:methylation"/>
    <property type="evidence" value="ECO:0007669"/>
    <property type="project" value="UniProtKB-KW"/>
</dbReference>
<dbReference type="Proteomes" id="UP000241890">
    <property type="component" value="Unassembled WGS sequence"/>
</dbReference>
<gene>
    <name evidence="8" type="ORF">FCC1311_041411</name>
</gene>
<dbReference type="Pfam" id="PF08241">
    <property type="entry name" value="Methyltransf_11"/>
    <property type="match status" value="1"/>
</dbReference>
<keyword evidence="9" id="KW-1185">Reference proteome</keyword>
<dbReference type="EMBL" id="BEYU01000030">
    <property type="protein sequence ID" value="GBG27352.1"/>
    <property type="molecule type" value="Genomic_DNA"/>
</dbReference>
<sequence length="336" mass="37045">MVVLWEKGENHSSDQFVGAINHAMKNTVDNEDKDKNYAPVVKSFYASVATSLYEYGWGKSFHFAPRNKGEGFKESLLRQEHWLAAQLGIRPGQDVCDLGCGVCGPLVNIAKFSRANITGVTISDFQIARGNAWIAQNGLSNRCKAVEGDFHELPFEDNSFDCGYDCEATAHSTKLNTFFAEVERVLRPGGVFAGFAWVTLPKHNPEDPEEVKILEDLAFGNAIAVLHSFDDYVNAIKANPGLELVEAYDANKLGDDMEWHEPLKPGFSIDGILMSWAGRQLTANLARVTEAIGLAPKGTYNASQVLEVAARSLVDAGDRGIYTPIYYYKVRKVAKN</sequence>
<evidence type="ECO:0000256" key="5">
    <source>
        <dbReference type="PROSITE-ProRule" id="PRU01022"/>
    </source>
</evidence>
<dbReference type="InParanoid" id="A0A2R5G8G7"/>
<dbReference type="InterPro" id="IPR029063">
    <property type="entry name" value="SAM-dependent_MTases_sf"/>
</dbReference>
<accession>A0A2R5G8G7</accession>
<dbReference type="EC" id="2.1.1.-" evidence="6"/>
<dbReference type="PROSITE" id="PS51685">
    <property type="entry name" value="SAM_MT_ERG6_SMT"/>
    <property type="match status" value="1"/>
</dbReference>
<dbReference type="Gene3D" id="3.40.50.150">
    <property type="entry name" value="Vaccinia Virus protein VP39"/>
    <property type="match status" value="1"/>
</dbReference>
<evidence type="ECO:0000256" key="6">
    <source>
        <dbReference type="RuleBase" id="RU362025"/>
    </source>
</evidence>
<keyword evidence="2 5" id="KW-0808">Transferase</keyword>
<dbReference type="CDD" id="cd02440">
    <property type="entry name" value="AdoMet_MTases"/>
    <property type="match status" value="1"/>
</dbReference>
<evidence type="ECO:0000256" key="3">
    <source>
        <dbReference type="ARBA" id="ARBA00022691"/>
    </source>
</evidence>
<feature type="domain" description="SAM-dependent methyltransferase Erg6/SMT-type" evidence="7">
    <location>
        <begin position="45"/>
        <end position="333"/>
    </location>
</feature>
<evidence type="ECO:0000256" key="2">
    <source>
        <dbReference type="ARBA" id="ARBA00022679"/>
    </source>
</evidence>
<dbReference type="InterPro" id="IPR013705">
    <property type="entry name" value="Sterol_MeTrfase_C"/>
</dbReference>
<dbReference type="AlphaFoldDB" id="A0A2R5G8G7"/>
<comment type="caution">
    <text evidence="8">The sequence shown here is derived from an EMBL/GenBank/DDBJ whole genome shotgun (WGS) entry which is preliminary data.</text>
</comment>
<evidence type="ECO:0000313" key="8">
    <source>
        <dbReference type="EMBL" id="GBG27352.1"/>
    </source>
</evidence>
<dbReference type="OrthoDB" id="540004at2759"/>
<evidence type="ECO:0000256" key="1">
    <source>
        <dbReference type="ARBA" id="ARBA00022603"/>
    </source>
</evidence>
<organism evidence="8 9">
    <name type="scientific">Hondaea fermentalgiana</name>
    <dbReference type="NCBI Taxonomy" id="2315210"/>
    <lineage>
        <taxon>Eukaryota</taxon>
        <taxon>Sar</taxon>
        <taxon>Stramenopiles</taxon>
        <taxon>Bigyra</taxon>
        <taxon>Labyrinthulomycetes</taxon>
        <taxon>Thraustochytrida</taxon>
        <taxon>Thraustochytriidae</taxon>
        <taxon>Hondaea</taxon>
    </lineage>
</organism>